<reference evidence="1 2" key="1">
    <citation type="journal article" date="2023" name="Microb. Genom.">
        <title>Mesoterricola silvestris gen. nov., sp. nov., Mesoterricola sediminis sp. nov., Geothrix oryzae sp. nov., Geothrix edaphica sp. nov., Geothrix rubra sp. nov., and Geothrix limicola sp. nov., six novel members of Acidobacteriota isolated from soils.</title>
        <authorList>
            <person name="Weisberg A.J."/>
            <person name="Pearce E."/>
            <person name="Kramer C.G."/>
            <person name="Chang J.H."/>
            <person name="Clarke C.R."/>
        </authorList>
    </citation>
    <scope>NUCLEOTIDE SEQUENCE [LARGE SCALE GENOMIC DNA]</scope>
    <source>
        <strain evidence="1 2">NRRL_B-2795</strain>
    </source>
</reference>
<evidence type="ECO:0000313" key="2">
    <source>
        <dbReference type="Proteomes" id="UP001271723"/>
    </source>
</evidence>
<name>A0ABU4L0G8_9ACTN</name>
<dbReference type="Proteomes" id="UP001271723">
    <property type="component" value="Unassembled WGS sequence"/>
</dbReference>
<comment type="caution">
    <text evidence="1">The sequence shown here is derived from an EMBL/GenBank/DDBJ whole genome shotgun (WGS) entry which is preliminary data.</text>
</comment>
<evidence type="ECO:0008006" key="3">
    <source>
        <dbReference type="Google" id="ProtNLM"/>
    </source>
</evidence>
<dbReference type="EMBL" id="JARAVY010000003">
    <property type="protein sequence ID" value="MDX2909229.1"/>
    <property type="molecule type" value="Genomic_DNA"/>
</dbReference>
<evidence type="ECO:0000313" key="1">
    <source>
        <dbReference type="EMBL" id="MDX2909229.1"/>
    </source>
</evidence>
<accession>A0ABU4L0G8</accession>
<proteinExistence type="predicted"/>
<organism evidence="1 2">
    <name type="scientific">Streptomyces griseiscabiei</name>
    <dbReference type="NCBI Taxonomy" id="2993540"/>
    <lineage>
        <taxon>Bacteria</taxon>
        <taxon>Bacillati</taxon>
        <taxon>Actinomycetota</taxon>
        <taxon>Actinomycetes</taxon>
        <taxon>Kitasatosporales</taxon>
        <taxon>Streptomycetaceae</taxon>
        <taxon>Streptomyces</taxon>
    </lineage>
</organism>
<keyword evidence="2" id="KW-1185">Reference proteome</keyword>
<gene>
    <name evidence="1" type="ORF">PV517_11020</name>
</gene>
<sequence>MGSATELNSDSTDAYRVRLELTVGAVAEDVGEVHYEMRGSRCQGDLTLLAVDAVSGAIVLGEFIETGNCVKGGRITLTPMPDGSLDFAYTGAKVDGSEQAVNAALEKVR</sequence>
<dbReference type="RefSeq" id="WP_086763165.1">
    <property type="nucleotide sequence ID" value="NZ_JAGJBZ010000001.1"/>
</dbReference>
<protein>
    <recommendedName>
        <fullName evidence="3">Lipoprotein</fullName>
    </recommendedName>
</protein>